<protein>
    <submittedName>
        <fullName evidence="4">YafY family protein</fullName>
    </submittedName>
</protein>
<proteinExistence type="predicted"/>
<dbReference type="InterPro" id="IPR051534">
    <property type="entry name" value="CBASS_pafABC_assoc_protein"/>
</dbReference>
<dbReference type="Gene3D" id="1.10.10.10">
    <property type="entry name" value="Winged helix-like DNA-binding domain superfamily/Winged helix DNA-binding domain"/>
    <property type="match status" value="1"/>
</dbReference>
<dbReference type="PIRSF" id="PIRSF016838">
    <property type="entry name" value="PafC"/>
    <property type="match status" value="1"/>
</dbReference>
<keyword evidence="5" id="KW-1185">Reference proteome</keyword>
<name>A0ABU3R9P6_9BACL</name>
<dbReference type="InterPro" id="IPR036388">
    <property type="entry name" value="WH-like_DNA-bd_sf"/>
</dbReference>
<dbReference type="PANTHER" id="PTHR34580">
    <property type="match status" value="1"/>
</dbReference>
<comment type="caution">
    <text evidence="4">The sequence shown here is derived from an EMBL/GenBank/DDBJ whole genome shotgun (WGS) entry which is preliminary data.</text>
</comment>
<dbReference type="Pfam" id="PF25583">
    <property type="entry name" value="WCX"/>
    <property type="match status" value="1"/>
</dbReference>
<accession>A0ABU3R9P6</accession>
<evidence type="ECO:0000259" key="1">
    <source>
        <dbReference type="Pfam" id="PF08279"/>
    </source>
</evidence>
<dbReference type="PANTHER" id="PTHR34580:SF1">
    <property type="entry name" value="PROTEIN PAFC"/>
    <property type="match status" value="1"/>
</dbReference>
<reference evidence="4 5" key="1">
    <citation type="submission" date="2023-10" db="EMBL/GenBank/DDBJ databases">
        <title>Paenibacillus strain PFR10 Genome sequencing and assembly.</title>
        <authorList>
            <person name="Kim I."/>
        </authorList>
    </citation>
    <scope>NUCLEOTIDE SEQUENCE [LARGE SCALE GENOMIC DNA]</scope>
    <source>
        <strain evidence="4 5">PFR10</strain>
    </source>
</reference>
<gene>
    <name evidence="4" type="ORF">RQP52_06785</name>
</gene>
<dbReference type="InterPro" id="IPR057727">
    <property type="entry name" value="WCX_dom"/>
</dbReference>
<dbReference type="EMBL" id="JAWCUD010000001">
    <property type="protein sequence ID" value="MDU0200791.1"/>
    <property type="molecule type" value="Genomic_DNA"/>
</dbReference>
<dbReference type="Pfam" id="PF08279">
    <property type="entry name" value="HTH_11"/>
    <property type="match status" value="1"/>
</dbReference>
<dbReference type="InterPro" id="IPR028349">
    <property type="entry name" value="PafC-like"/>
</dbReference>
<evidence type="ECO:0000313" key="4">
    <source>
        <dbReference type="EMBL" id="MDU0200791.1"/>
    </source>
</evidence>
<dbReference type="Proteomes" id="UP001260980">
    <property type="component" value="Unassembled WGS sequence"/>
</dbReference>
<sequence length="331" mass="38378">MQFFAVPLEPIGQLWCNIYKHMFLSLKGDEMKLERLISITYALLNNEVISASELANKYQVSQRTIYRDIEAICAAGIPVVSYQGVNGGYGIIKEYKMEKTLLHDNDIESLITLLHSTATVFKDEGATETIHRLQTIQKDKMPSLTMDLGSWRANNETLHTLRAAITTRQVIRFEYMNSKNERAHRIVEPVSLLFKYYSWYLHGYCRVRKDYRVFKLTRMIDLVTLPEIYPCIHSAFLQDLSLDYRKDEIVGAVLHFSGRSLAHALDCFYAEDKYFNEDGTLTITIINPSEVEWLVEMILSFGEDVEVLEPLSLRQLLKVKIEKMLNRYPQV</sequence>
<evidence type="ECO:0000313" key="5">
    <source>
        <dbReference type="Proteomes" id="UP001260980"/>
    </source>
</evidence>
<dbReference type="SUPFAM" id="SSF46785">
    <property type="entry name" value="Winged helix' DNA-binding domain"/>
    <property type="match status" value="1"/>
</dbReference>
<feature type="domain" description="WYL" evidence="2">
    <location>
        <begin position="156"/>
        <end position="222"/>
    </location>
</feature>
<feature type="domain" description="Helix-turn-helix type 11" evidence="1">
    <location>
        <begin position="35"/>
        <end position="89"/>
    </location>
</feature>
<organism evidence="4 5">
    <name type="scientific">Paenibacillus violae</name>
    <dbReference type="NCBI Taxonomy" id="3077234"/>
    <lineage>
        <taxon>Bacteria</taxon>
        <taxon>Bacillati</taxon>
        <taxon>Bacillota</taxon>
        <taxon>Bacilli</taxon>
        <taxon>Bacillales</taxon>
        <taxon>Paenibacillaceae</taxon>
        <taxon>Paenibacillus</taxon>
    </lineage>
</organism>
<dbReference type="Pfam" id="PF13280">
    <property type="entry name" value="WYL"/>
    <property type="match status" value="1"/>
</dbReference>
<dbReference type="InterPro" id="IPR036390">
    <property type="entry name" value="WH_DNA-bd_sf"/>
</dbReference>
<feature type="domain" description="WCX" evidence="3">
    <location>
        <begin position="276"/>
        <end position="325"/>
    </location>
</feature>
<evidence type="ECO:0000259" key="2">
    <source>
        <dbReference type="Pfam" id="PF13280"/>
    </source>
</evidence>
<dbReference type="PROSITE" id="PS52050">
    <property type="entry name" value="WYL"/>
    <property type="match status" value="1"/>
</dbReference>
<dbReference type="InterPro" id="IPR013196">
    <property type="entry name" value="HTH_11"/>
</dbReference>
<dbReference type="InterPro" id="IPR026881">
    <property type="entry name" value="WYL_dom"/>
</dbReference>
<evidence type="ECO:0000259" key="3">
    <source>
        <dbReference type="Pfam" id="PF25583"/>
    </source>
</evidence>